<dbReference type="GO" id="GO:0006355">
    <property type="term" value="P:regulation of DNA-templated transcription"/>
    <property type="evidence" value="ECO:0007669"/>
    <property type="project" value="TreeGrafter"/>
</dbReference>
<feature type="region of interest" description="Disordered" evidence="4">
    <location>
        <begin position="130"/>
        <end position="156"/>
    </location>
</feature>
<dbReference type="InterPro" id="IPR033467">
    <property type="entry name" value="Tesmin/TSO1-like_CXC"/>
</dbReference>
<dbReference type="PANTHER" id="PTHR12446">
    <property type="entry name" value="TESMIN/TSO1-RELATED"/>
    <property type="match status" value="1"/>
</dbReference>
<proteinExistence type="inferred from homology"/>
<organism evidence="6 7">
    <name type="scientific">Laodelphax striatellus</name>
    <name type="common">Small brown planthopper</name>
    <name type="synonym">Delphax striatella</name>
    <dbReference type="NCBI Taxonomy" id="195883"/>
    <lineage>
        <taxon>Eukaryota</taxon>
        <taxon>Metazoa</taxon>
        <taxon>Ecdysozoa</taxon>
        <taxon>Arthropoda</taxon>
        <taxon>Hexapoda</taxon>
        <taxon>Insecta</taxon>
        <taxon>Pterygota</taxon>
        <taxon>Neoptera</taxon>
        <taxon>Paraneoptera</taxon>
        <taxon>Hemiptera</taxon>
        <taxon>Auchenorrhyncha</taxon>
        <taxon>Fulgoroidea</taxon>
        <taxon>Delphacidae</taxon>
        <taxon>Criomorphinae</taxon>
        <taxon>Laodelphax</taxon>
    </lineage>
</organism>
<evidence type="ECO:0000313" key="7">
    <source>
        <dbReference type="Proteomes" id="UP000291343"/>
    </source>
</evidence>
<feature type="domain" description="CRC" evidence="5">
    <location>
        <begin position="542"/>
        <end position="655"/>
    </location>
</feature>
<evidence type="ECO:0000256" key="4">
    <source>
        <dbReference type="SAM" id="MobiDB-lite"/>
    </source>
</evidence>
<dbReference type="InterPro" id="IPR028307">
    <property type="entry name" value="Lin-54_fam"/>
</dbReference>
<dbReference type="SMART" id="SM01114">
    <property type="entry name" value="CXC"/>
    <property type="match status" value="2"/>
</dbReference>
<sequence>MPAPNTDGVVEQQGTVVESLVLEEADLGSLALDVPSELEHLVNIDDELESFNEMGDGALVDHEVTIVAEETVESILPEIQGDEANNALSEEILTEEVLSGDVLTEEVLTSMPDENFSIADEPMPMKEEMTISDEPKEEPPDQFPVVPASSAPSVSSVPVLTGTPLLSTGNIRLKSYSGPSTKSVAITGLRQIRPINSLENKTITVNSTSGPNKQMILSKVVLSNAQSSGGLIQVSSGESGGTPQTIRLINAGNKKIISSPTKSITVAQARQIGLFTGKLPHILPNTASGTKKLLVSPKNTVTVVKQPTRILPAPAPGSTSGQIQTLVTPSSTSSQKILIRQGGTVKTGKTVIVSSNAQGQVIRIPAPQSLTGGNIHQLQIPGKTLQYVRLVNSSTASSVSSPTSSSTASSVVTAGAKNQTVSTVTKPVPVALIGQHSAFKMNTQRVLIPAPTGMTQLKQESSSSATVVQGNSLNNIVVVPQFLQQQTPVVAATIPRSQSPVVGQAAVASKADRAPPPAEPISVPLIKRTSQPVLLEPNGIRPRKPCNCTKSQCLKLYCDCFANGEFCHQCNCNCCFNNLEHEEDRQRAIKSCLERNPNAFRPKIGKSYVGDGERRHNKGCNCKRSGCLKNYCECYEAKISCSNNCKCVGCQNVEDAKSIRDLTLATEERIYQQSLVKNKLSAEIQGLALKPEQNQGSRKPFTMLTQEVIEATCQCLLTSPRDPIPSEEGERLILEEFGRCLIEIINCANLSQNQGQSSTT</sequence>
<feature type="compositionally biased region" description="Low complexity" evidence="4">
    <location>
        <begin position="144"/>
        <end position="156"/>
    </location>
</feature>
<feature type="compositionally biased region" description="Basic and acidic residues" evidence="4">
    <location>
        <begin position="130"/>
        <end position="139"/>
    </location>
</feature>
<dbReference type="PROSITE" id="PS51634">
    <property type="entry name" value="CRC"/>
    <property type="match status" value="1"/>
</dbReference>
<dbReference type="Proteomes" id="UP000291343">
    <property type="component" value="Unassembled WGS sequence"/>
</dbReference>
<dbReference type="GO" id="GO:0005634">
    <property type="term" value="C:nucleus"/>
    <property type="evidence" value="ECO:0007669"/>
    <property type="project" value="UniProtKB-SubCell"/>
</dbReference>
<dbReference type="InParanoid" id="A0A482XDP4"/>
<dbReference type="InterPro" id="IPR005172">
    <property type="entry name" value="CRC"/>
</dbReference>
<keyword evidence="3" id="KW-0539">Nucleus</keyword>
<dbReference type="OrthoDB" id="6283463at2759"/>
<accession>A0A482XDP4</accession>
<keyword evidence="7" id="KW-1185">Reference proteome</keyword>
<name>A0A482XDP4_LAOST</name>
<evidence type="ECO:0000256" key="3">
    <source>
        <dbReference type="ARBA" id="ARBA00023242"/>
    </source>
</evidence>
<comment type="caution">
    <text evidence="6">The sequence shown here is derived from an EMBL/GenBank/DDBJ whole genome shotgun (WGS) entry which is preliminary data.</text>
</comment>
<evidence type="ECO:0000313" key="6">
    <source>
        <dbReference type="EMBL" id="RZF43817.1"/>
    </source>
</evidence>
<dbReference type="EMBL" id="QKKF02012197">
    <property type="protein sequence ID" value="RZF43817.1"/>
    <property type="molecule type" value="Genomic_DNA"/>
</dbReference>
<dbReference type="STRING" id="195883.A0A482XDP4"/>
<comment type="subcellular location">
    <subcellularLocation>
        <location evidence="1">Nucleus</location>
    </subcellularLocation>
</comment>
<dbReference type="PANTHER" id="PTHR12446:SF34">
    <property type="entry name" value="PROTEIN LIN-54 HOMOLOG"/>
    <property type="match status" value="1"/>
</dbReference>
<dbReference type="Pfam" id="PF03638">
    <property type="entry name" value="TCR"/>
    <property type="match status" value="2"/>
</dbReference>
<dbReference type="SMR" id="A0A482XDP4"/>
<comment type="similarity">
    <text evidence="2">Belongs to the lin-54 family.</text>
</comment>
<protein>
    <recommendedName>
        <fullName evidence="5">CRC domain-containing protein</fullName>
    </recommendedName>
</protein>
<gene>
    <name evidence="6" type="ORF">LSTR_LSTR006358</name>
</gene>
<evidence type="ECO:0000256" key="1">
    <source>
        <dbReference type="ARBA" id="ARBA00004123"/>
    </source>
</evidence>
<dbReference type="AlphaFoldDB" id="A0A482XDP4"/>
<evidence type="ECO:0000256" key="2">
    <source>
        <dbReference type="ARBA" id="ARBA00007267"/>
    </source>
</evidence>
<evidence type="ECO:0000259" key="5">
    <source>
        <dbReference type="PROSITE" id="PS51634"/>
    </source>
</evidence>
<reference evidence="6 7" key="1">
    <citation type="journal article" date="2017" name="Gigascience">
        <title>Genome sequence of the small brown planthopper, Laodelphax striatellus.</title>
        <authorList>
            <person name="Zhu J."/>
            <person name="Jiang F."/>
            <person name="Wang X."/>
            <person name="Yang P."/>
            <person name="Bao Y."/>
            <person name="Zhao W."/>
            <person name="Wang W."/>
            <person name="Lu H."/>
            <person name="Wang Q."/>
            <person name="Cui N."/>
            <person name="Li J."/>
            <person name="Chen X."/>
            <person name="Luo L."/>
            <person name="Yu J."/>
            <person name="Kang L."/>
            <person name="Cui F."/>
        </authorList>
    </citation>
    <scope>NUCLEOTIDE SEQUENCE [LARGE SCALE GENOMIC DNA]</scope>
    <source>
        <strain evidence="6">Lst14</strain>
    </source>
</reference>